<dbReference type="GO" id="GO:0046983">
    <property type="term" value="F:protein dimerization activity"/>
    <property type="evidence" value="ECO:0007669"/>
    <property type="project" value="InterPro"/>
</dbReference>
<gene>
    <name evidence="4" type="ORF">B0T14DRAFT_42333</name>
</gene>
<evidence type="ECO:0000256" key="2">
    <source>
        <dbReference type="SAM" id="MobiDB-lite"/>
    </source>
</evidence>
<dbReference type="InterPro" id="IPR036638">
    <property type="entry name" value="HLH_DNA-bd_sf"/>
</dbReference>
<accession>A0AA39XF18</accession>
<dbReference type="InterPro" id="IPR011598">
    <property type="entry name" value="bHLH_dom"/>
</dbReference>
<dbReference type="AlphaFoldDB" id="A0AA39XF18"/>
<feature type="compositionally biased region" description="Low complexity" evidence="2">
    <location>
        <begin position="310"/>
        <end position="322"/>
    </location>
</feature>
<feature type="region of interest" description="Disordered" evidence="2">
    <location>
        <begin position="300"/>
        <end position="332"/>
    </location>
</feature>
<evidence type="ECO:0000313" key="5">
    <source>
        <dbReference type="Proteomes" id="UP001175000"/>
    </source>
</evidence>
<feature type="region of interest" description="Disordered" evidence="2">
    <location>
        <begin position="145"/>
        <end position="279"/>
    </location>
</feature>
<organism evidence="4 5">
    <name type="scientific">Immersiella caudata</name>
    <dbReference type="NCBI Taxonomy" id="314043"/>
    <lineage>
        <taxon>Eukaryota</taxon>
        <taxon>Fungi</taxon>
        <taxon>Dikarya</taxon>
        <taxon>Ascomycota</taxon>
        <taxon>Pezizomycotina</taxon>
        <taxon>Sordariomycetes</taxon>
        <taxon>Sordariomycetidae</taxon>
        <taxon>Sordariales</taxon>
        <taxon>Lasiosphaeriaceae</taxon>
        <taxon>Immersiella</taxon>
    </lineage>
</organism>
<evidence type="ECO:0000256" key="1">
    <source>
        <dbReference type="SAM" id="Coils"/>
    </source>
</evidence>
<dbReference type="InterPro" id="IPR052099">
    <property type="entry name" value="Regulatory_TF_Diverse"/>
</dbReference>
<dbReference type="SUPFAM" id="SSF47459">
    <property type="entry name" value="HLH, helix-loop-helix DNA-binding domain"/>
    <property type="match status" value="1"/>
</dbReference>
<dbReference type="SMART" id="SM00353">
    <property type="entry name" value="HLH"/>
    <property type="match status" value="1"/>
</dbReference>
<dbReference type="EMBL" id="JAULSU010000001">
    <property type="protein sequence ID" value="KAK0632759.1"/>
    <property type="molecule type" value="Genomic_DNA"/>
</dbReference>
<reference evidence="4" key="1">
    <citation type="submission" date="2023-06" db="EMBL/GenBank/DDBJ databases">
        <title>Genome-scale phylogeny and comparative genomics of the fungal order Sordariales.</title>
        <authorList>
            <consortium name="Lawrence Berkeley National Laboratory"/>
            <person name="Hensen N."/>
            <person name="Bonometti L."/>
            <person name="Westerberg I."/>
            <person name="Brannstrom I.O."/>
            <person name="Guillou S."/>
            <person name="Cros-Aarteil S."/>
            <person name="Calhoun S."/>
            <person name="Haridas S."/>
            <person name="Kuo A."/>
            <person name="Mondo S."/>
            <person name="Pangilinan J."/>
            <person name="Riley R."/>
            <person name="Labutti K."/>
            <person name="Andreopoulos B."/>
            <person name="Lipzen A."/>
            <person name="Chen C."/>
            <person name="Yanf M."/>
            <person name="Daum C."/>
            <person name="Ng V."/>
            <person name="Clum A."/>
            <person name="Steindorff A."/>
            <person name="Ohm R."/>
            <person name="Martin F."/>
            <person name="Silar P."/>
            <person name="Natvig D."/>
            <person name="Lalanne C."/>
            <person name="Gautier V."/>
            <person name="Ament-Velasquez S.L."/>
            <person name="Kruys A."/>
            <person name="Hutchinson M.I."/>
            <person name="Powell A.J."/>
            <person name="Barry K."/>
            <person name="Miller A.N."/>
            <person name="Grigoriev I.V."/>
            <person name="Debuchy R."/>
            <person name="Gladieux P."/>
            <person name="Thoren M.H."/>
            <person name="Johannesson H."/>
        </authorList>
    </citation>
    <scope>NUCLEOTIDE SEQUENCE</scope>
    <source>
        <strain evidence="4">CBS 606.72</strain>
    </source>
</reference>
<dbReference type="Gene3D" id="4.10.280.10">
    <property type="entry name" value="Helix-loop-helix DNA-binding domain"/>
    <property type="match status" value="1"/>
</dbReference>
<sequence length="367" mass="39010">MQTLAASFLGYPSTMTFDHTVFPTPLDLALQGPALCFDSSPSSYVESTEGFVFSGHSSALHSPTAIDPVCAAATLAGYDACTSPIESSCSRSTATTPSDDILAGYFAIPAVVGYSAANVSPIAVGGTDWAGCSVHFEYTHSGPPSADFPTVPSASPLAHPHANHGYQVAMGEPFPPKGDPRPEGDSWGGEPVGPTDMDTGAKGVADVKVTTNTRSTVTSRANKPRGRKSSARKEALEDGSLPKPALRTAARKHKQSGSTSKPGESAQAHRARASHNQVEKEYRNRLHGYFERLLKVLPDEGESNKEAQAGRSPSGSASGGSSQHKRLSKAEVLQKARQHIVFLEQDAERRRREIRALKRISICDQDQ</sequence>
<protein>
    <recommendedName>
        <fullName evidence="3">BHLH domain-containing protein</fullName>
    </recommendedName>
</protein>
<keyword evidence="1" id="KW-0175">Coiled coil</keyword>
<keyword evidence="5" id="KW-1185">Reference proteome</keyword>
<dbReference type="PROSITE" id="PS50888">
    <property type="entry name" value="BHLH"/>
    <property type="match status" value="1"/>
</dbReference>
<feature type="coiled-coil region" evidence="1">
    <location>
        <begin position="333"/>
        <end position="360"/>
    </location>
</feature>
<feature type="domain" description="BHLH" evidence="3">
    <location>
        <begin position="270"/>
        <end position="343"/>
    </location>
</feature>
<dbReference type="PANTHER" id="PTHR47336:SF4">
    <property type="entry name" value="BHLH TRANSCRIPTION FACTOR (EUROFUNG)"/>
    <property type="match status" value="1"/>
</dbReference>
<name>A0AA39XF18_9PEZI</name>
<dbReference type="Proteomes" id="UP001175000">
    <property type="component" value="Unassembled WGS sequence"/>
</dbReference>
<feature type="compositionally biased region" description="Low complexity" evidence="2">
    <location>
        <begin position="209"/>
        <end position="221"/>
    </location>
</feature>
<comment type="caution">
    <text evidence="4">The sequence shown here is derived from an EMBL/GenBank/DDBJ whole genome shotgun (WGS) entry which is preliminary data.</text>
</comment>
<dbReference type="Pfam" id="PF00010">
    <property type="entry name" value="HLH"/>
    <property type="match status" value="1"/>
</dbReference>
<proteinExistence type="predicted"/>
<dbReference type="PANTHER" id="PTHR47336">
    <property type="entry name" value="TRANSCRIPTION FACTOR HMS1-RELATED"/>
    <property type="match status" value="1"/>
</dbReference>
<evidence type="ECO:0000259" key="3">
    <source>
        <dbReference type="PROSITE" id="PS50888"/>
    </source>
</evidence>
<evidence type="ECO:0000313" key="4">
    <source>
        <dbReference type="EMBL" id="KAK0632759.1"/>
    </source>
</evidence>